<gene>
    <name evidence="3" type="ORF">MNEG_1709</name>
</gene>
<comment type="subcellular location">
    <subcellularLocation>
        <location evidence="1">Cytoplasm</location>
        <location evidence="1">Cytoskeleton</location>
        <location evidence="1">Cilium axoneme</location>
    </subcellularLocation>
</comment>
<evidence type="ECO:0000256" key="2">
    <source>
        <dbReference type="SAM" id="MobiDB-lite"/>
    </source>
</evidence>
<name>A0A0D2K7P5_9CHLO</name>
<feature type="region of interest" description="Disordered" evidence="2">
    <location>
        <begin position="229"/>
        <end position="250"/>
    </location>
</feature>
<dbReference type="Proteomes" id="UP000054498">
    <property type="component" value="Unassembled WGS sequence"/>
</dbReference>
<dbReference type="GeneID" id="25734587"/>
<evidence type="ECO:0000256" key="1">
    <source>
        <dbReference type="ARBA" id="ARBA00004430"/>
    </source>
</evidence>
<evidence type="ECO:0000313" key="4">
    <source>
        <dbReference type="Proteomes" id="UP000054498"/>
    </source>
</evidence>
<sequence>MLAQLAAGGLQWKGITHLDTDELFSQQGMGSAFPALLAMCRDATHVNVVGSSADTLRALAAHGGAVTHLSASFGRVSKEEWDKMPCGAEGAPGEVMGGWLAQLKNLRSLQLVVQDKAVTEAVTRALPSLGALTRLQWGCNDEGDDEDVVHLQPGLPQLPDDGRCPPLQELLVSDAFTAAITQLNRAAPLNSLTRLESSFISSSLDIVQLRHLAAAAPNLRVLKVSELNAGDDDEDDDDEQAPPSPPGGYPRLAELRELEVIMISGPTGILRHIMPRLEVLRHEPISKFNVRPLLDHPTLSKVHYHPLALDDEANYAPFSYLLETLSALKELSLDYPQGTRPREVRGGDRGLLLRWLASLRLERLELRLAIEPGALLGVVAASDSARTVRRVALALAVMPDEEDEPERALACLPALERLEELQLTFKEPRQGEVEAWEGVLRRMLAPLAEVRPKALRRVDVRLPSRLLHGAGGGAAHADVVPWEACLELMGSLPGVLTISFTG</sequence>
<accession>A0A0D2K7P5</accession>
<proteinExistence type="predicted"/>
<organism evidence="3 4">
    <name type="scientific">Monoraphidium neglectum</name>
    <dbReference type="NCBI Taxonomy" id="145388"/>
    <lineage>
        <taxon>Eukaryota</taxon>
        <taxon>Viridiplantae</taxon>
        <taxon>Chlorophyta</taxon>
        <taxon>core chlorophytes</taxon>
        <taxon>Chlorophyceae</taxon>
        <taxon>CS clade</taxon>
        <taxon>Sphaeropleales</taxon>
        <taxon>Selenastraceae</taxon>
        <taxon>Monoraphidium</taxon>
    </lineage>
</organism>
<dbReference type="RefSeq" id="XP_013905267.1">
    <property type="nucleotide sequence ID" value="XM_014049813.1"/>
</dbReference>
<evidence type="ECO:0000313" key="3">
    <source>
        <dbReference type="EMBL" id="KIZ06248.1"/>
    </source>
</evidence>
<dbReference type="EMBL" id="KK100396">
    <property type="protein sequence ID" value="KIZ06248.1"/>
    <property type="molecule type" value="Genomic_DNA"/>
</dbReference>
<protein>
    <submittedName>
        <fullName evidence="3">Uncharacterized protein</fullName>
    </submittedName>
</protein>
<feature type="compositionally biased region" description="Acidic residues" evidence="2">
    <location>
        <begin position="229"/>
        <end position="240"/>
    </location>
</feature>
<dbReference type="GO" id="GO:0005930">
    <property type="term" value="C:axoneme"/>
    <property type="evidence" value="ECO:0007669"/>
    <property type="project" value="UniProtKB-SubCell"/>
</dbReference>
<dbReference type="KEGG" id="mng:MNEG_1709"/>
<dbReference type="Gene3D" id="3.80.10.10">
    <property type="entry name" value="Ribonuclease Inhibitor"/>
    <property type="match status" value="1"/>
</dbReference>
<dbReference type="AlphaFoldDB" id="A0A0D2K7P5"/>
<reference evidence="3 4" key="1">
    <citation type="journal article" date="2013" name="BMC Genomics">
        <title>Reconstruction of the lipid metabolism for the microalga Monoraphidium neglectum from its genome sequence reveals characteristics suitable for biofuel production.</title>
        <authorList>
            <person name="Bogen C."/>
            <person name="Al-Dilaimi A."/>
            <person name="Albersmeier A."/>
            <person name="Wichmann J."/>
            <person name="Grundmann M."/>
            <person name="Rupp O."/>
            <person name="Lauersen K.J."/>
            <person name="Blifernez-Klassen O."/>
            <person name="Kalinowski J."/>
            <person name="Goesmann A."/>
            <person name="Mussgnug J.H."/>
            <person name="Kruse O."/>
        </authorList>
    </citation>
    <scope>NUCLEOTIDE SEQUENCE [LARGE SCALE GENOMIC DNA]</scope>
    <source>
        <strain evidence="3 4">SAG 48.87</strain>
    </source>
</reference>
<keyword evidence="4" id="KW-1185">Reference proteome</keyword>
<dbReference type="InterPro" id="IPR032675">
    <property type="entry name" value="LRR_dom_sf"/>
</dbReference>